<dbReference type="EMBL" id="KE721293">
    <property type="protein sequence ID" value="ERF70740.1"/>
    <property type="molecule type" value="Genomic_DNA"/>
</dbReference>
<dbReference type="InterPro" id="IPR004127">
    <property type="entry name" value="Prefoldin_subunit_alpha"/>
</dbReference>
<organism evidence="6 7">
    <name type="scientific">Endocarpon pusillum (strain Z07020 / HMAS-L-300199)</name>
    <name type="common">Lichen-forming fungus</name>
    <dbReference type="NCBI Taxonomy" id="1263415"/>
    <lineage>
        <taxon>Eukaryota</taxon>
        <taxon>Fungi</taxon>
        <taxon>Dikarya</taxon>
        <taxon>Ascomycota</taxon>
        <taxon>Pezizomycotina</taxon>
        <taxon>Eurotiomycetes</taxon>
        <taxon>Chaetothyriomycetidae</taxon>
        <taxon>Verrucariales</taxon>
        <taxon>Verrucariaceae</taxon>
        <taxon>Endocarpon</taxon>
    </lineage>
</organism>
<keyword evidence="7" id="KW-1185">Reference proteome</keyword>
<feature type="coiled-coil region" evidence="5">
    <location>
        <begin position="128"/>
        <end position="155"/>
    </location>
</feature>
<dbReference type="FunFam" id="1.10.287.370:FF:000001">
    <property type="entry name" value="Prefoldin subunit 3"/>
    <property type="match status" value="1"/>
</dbReference>
<evidence type="ECO:0000256" key="3">
    <source>
        <dbReference type="ARBA" id="ARBA00023186"/>
    </source>
</evidence>
<dbReference type="GO" id="GO:0006457">
    <property type="term" value="P:protein folding"/>
    <property type="evidence" value="ECO:0007669"/>
    <property type="project" value="UniProtKB-UniRule"/>
</dbReference>
<dbReference type="HOGENOM" id="CLU_083737_0_0_1"/>
<dbReference type="GO" id="GO:0007021">
    <property type="term" value="P:tubulin complex assembly"/>
    <property type="evidence" value="ECO:0007669"/>
    <property type="project" value="TreeGrafter"/>
</dbReference>
<evidence type="ECO:0000313" key="7">
    <source>
        <dbReference type="Proteomes" id="UP000019373"/>
    </source>
</evidence>
<evidence type="ECO:0000256" key="2">
    <source>
        <dbReference type="ARBA" id="ARBA00011695"/>
    </source>
</evidence>
<evidence type="ECO:0000256" key="4">
    <source>
        <dbReference type="PIRNR" id="PIRNR016396"/>
    </source>
</evidence>
<dbReference type="GO" id="GO:0005737">
    <property type="term" value="C:cytoplasm"/>
    <property type="evidence" value="ECO:0007669"/>
    <property type="project" value="UniProtKB-ARBA"/>
</dbReference>
<name>U1HKI1_ENDPU</name>
<dbReference type="InterPro" id="IPR016655">
    <property type="entry name" value="PFD3"/>
</dbReference>
<dbReference type="PIRSF" id="PIRSF016396">
    <property type="entry name" value="Prefoldin_subunit_3"/>
    <property type="match status" value="1"/>
</dbReference>
<dbReference type="eggNOG" id="KOG3313">
    <property type="taxonomic scope" value="Eukaryota"/>
</dbReference>
<comment type="subunit">
    <text evidence="2 4">Heterohexamer of two PFD-alpha type and four PFD-beta type subunits.</text>
</comment>
<evidence type="ECO:0000256" key="5">
    <source>
        <dbReference type="SAM" id="Coils"/>
    </source>
</evidence>
<sequence>MTSISSYVSSAADVEPTLRRFQEMIAKYQFMEANVSKRAAGLREKLPEMESTLSTIRFLRRRKAKLEEGDDDDDDDDEKEEAVADLETTFSLNDTLYAKAKIAPREIEEVYLWLGANVMVAYPLAEAEEMLKARVEKAEETLKACAEDMEFLRVQITTVEVATARVYNWDVVEKRKRKAIAGKEGAEGEEEGGQEEG</sequence>
<dbReference type="SUPFAM" id="SSF46579">
    <property type="entry name" value="Prefoldin"/>
    <property type="match status" value="1"/>
</dbReference>
<reference evidence="7" key="1">
    <citation type="journal article" date="2014" name="BMC Genomics">
        <title>Genome characteristics reveal the impact of lichenization on lichen-forming fungus Endocarpon pusillum Hedwig (Verrucariales, Ascomycota).</title>
        <authorList>
            <person name="Wang Y.-Y."/>
            <person name="Liu B."/>
            <person name="Zhang X.-Y."/>
            <person name="Zhou Q.-M."/>
            <person name="Zhang T."/>
            <person name="Li H."/>
            <person name="Yu Y.-F."/>
            <person name="Zhang X.-L."/>
            <person name="Hao X.-Y."/>
            <person name="Wang M."/>
            <person name="Wang L."/>
            <person name="Wei J.-C."/>
        </authorList>
    </citation>
    <scope>NUCLEOTIDE SEQUENCE [LARGE SCALE GENOMIC DNA]</scope>
    <source>
        <strain evidence="7">Z07020 / HMAS-L-300199</strain>
    </source>
</reference>
<dbReference type="GeneID" id="19240045"/>
<accession>U1HKI1</accession>
<dbReference type="Gene3D" id="1.10.287.370">
    <property type="match status" value="1"/>
</dbReference>
<dbReference type="GO" id="GO:0015631">
    <property type="term" value="F:tubulin binding"/>
    <property type="evidence" value="ECO:0007669"/>
    <property type="project" value="TreeGrafter"/>
</dbReference>
<comment type="function">
    <text evidence="4">Binds specifically to cytosolic chaperonin (c-CPN) and transfers target proteins to it. Binds to nascent polypeptide chain and promotes folding in an environment in which there are many competing pathways for nonnative proteins.</text>
</comment>
<dbReference type="PANTHER" id="PTHR12409">
    <property type="entry name" value="PREFOLDIN SUBUNIT 3"/>
    <property type="match status" value="1"/>
</dbReference>
<dbReference type="Proteomes" id="UP000019373">
    <property type="component" value="Unassembled WGS sequence"/>
</dbReference>
<dbReference type="GO" id="GO:0007017">
    <property type="term" value="P:microtubule-based process"/>
    <property type="evidence" value="ECO:0007669"/>
    <property type="project" value="TreeGrafter"/>
</dbReference>
<dbReference type="InterPro" id="IPR009053">
    <property type="entry name" value="Prefoldin"/>
</dbReference>
<keyword evidence="3 4" id="KW-0143">Chaperone</keyword>
<evidence type="ECO:0000256" key="1">
    <source>
        <dbReference type="ARBA" id="ARBA00010048"/>
    </source>
</evidence>
<dbReference type="PANTHER" id="PTHR12409:SF0">
    <property type="entry name" value="PREFOLDIN SUBUNIT 3"/>
    <property type="match status" value="1"/>
</dbReference>
<dbReference type="OrthoDB" id="6375174at2759"/>
<keyword evidence="5" id="KW-0175">Coiled coil</keyword>
<dbReference type="GO" id="GO:0016272">
    <property type="term" value="C:prefoldin complex"/>
    <property type="evidence" value="ECO:0007669"/>
    <property type="project" value="UniProtKB-UniRule"/>
</dbReference>
<gene>
    <name evidence="6" type="ORF">EPUS_05092</name>
</gene>
<dbReference type="OMA" id="YNWDVAQ"/>
<comment type="similarity">
    <text evidence="1 4">Belongs to the prefoldin subunit alpha family.</text>
</comment>
<dbReference type="AlphaFoldDB" id="U1HKI1"/>
<evidence type="ECO:0000313" key="6">
    <source>
        <dbReference type="EMBL" id="ERF70740.1"/>
    </source>
</evidence>
<protein>
    <recommendedName>
        <fullName evidence="4">Prefoldin subunit 3</fullName>
    </recommendedName>
</protein>
<dbReference type="RefSeq" id="XP_007803606.1">
    <property type="nucleotide sequence ID" value="XM_007805415.1"/>
</dbReference>
<proteinExistence type="inferred from homology"/>
<dbReference type="CDD" id="cd23156">
    <property type="entry name" value="Prefoldin_3"/>
    <property type="match status" value="1"/>
</dbReference>
<dbReference type="Pfam" id="PF02996">
    <property type="entry name" value="Prefoldin"/>
    <property type="match status" value="1"/>
</dbReference>